<feature type="region of interest" description="Disordered" evidence="1">
    <location>
        <begin position="258"/>
        <end position="281"/>
    </location>
</feature>
<evidence type="ECO:0000313" key="2">
    <source>
        <dbReference type="Proteomes" id="UP000189705"/>
    </source>
</evidence>
<gene>
    <name evidence="3" type="primary">LOC112551445</name>
</gene>
<dbReference type="RefSeq" id="XP_025068253.1">
    <property type="nucleotide sequence ID" value="XM_025212468.1"/>
</dbReference>
<keyword evidence="2" id="KW-1185">Reference proteome</keyword>
<evidence type="ECO:0000256" key="1">
    <source>
        <dbReference type="SAM" id="MobiDB-lite"/>
    </source>
</evidence>
<accession>A0A3Q0HCS1</accession>
<protein>
    <submittedName>
        <fullName evidence="3">Uncharacterized protein LOC112551445</fullName>
    </submittedName>
</protein>
<evidence type="ECO:0000313" key="3">
    <source>
        <dbReference type="RefSeq" id="XP_025068253.1"/>
    </source>
</evidence>
<dbReference type="InParanoid" id="A0A3Q0HCS1"/>
<proteinExistence type="predicted"/>
<dbReference type="Proteomes" id="UP000189705">
    <property type="component" value="Unplaced"/>
</dbReference>
<dbReference type="GeneID" id="112551445"/>
<feature type="region of interest" description="Disordered" evidence="1">
    <location>
        <begin position="150"/>
        <end position="180"/>
    </location>
</feature>
<dbReference type="KEGG" id="asn:112551445"/>
<sequence length="306" mass="31741">MTVLHRGPMLSGCSLRPAPQLASGRCGVQGGHRGTCPQCTGGSGLPRPALLQRPARRPCTGARGEQALLRSCASLCPSAGPLREAPPQAMQAAPLPAARAHSPPFVVAWPPPRPPARPRPPALLQPELSATLLFTGLGLHQVLYSAGAEPARLPSPSRRRGLHRGTRAPRGRRCSTGRKASWEPGARAVQSIVGAWPGIAGSAKHCGSVAGDPRQCKALWERGQGLPGSAKHCGSVAEDCRQCEALWECVHYGGSGRLPGPGEAGSRGGSPGLGPRAAELGYRSPPGAAPLAACSMRPGLGWRWPR</sequence>
<dbReference type="AlphaFoldDB" id="A0A3Q0HCS1"/>
<feature type="compositionally biased region" description="Gly residues" evidence="1">
    <location>
        <begin position="258"/>
        <end position="272"/>
    </location>
</feature>
<feature type="compositionally biased region" description="Basic residues" evidence="1">
    <location>
        <begin position="157"/>
        <end position="176"/>
    </location>
</feature>
<name>A0A3Q0HCS1_ALLSI</name>
<reference evidence="3" key="1">
    <citation type="submission" date="2025-08" db="UniProtKB">
        <authorList>
            <consortium name="RefSeq"/>
        </authorList>
    </citation>
    <scope>IDENTIFICATION</scope>
</reference>
<organism evidence="2 3">
    <name type="scientific">Alligator sinensis</name>
    <name type="common">Chinese alligator</name>
    <dbReference type="NCBI Taxonomy" id="38654"/>
    <lineage>
        <taxon>Eukaryota</taxon>
        <taxon>Metazoa</taxon>
        <taxon>Chordata</taxon>
        <taxon>Craniata</taxon>
        <taxon>Vertebrata</taxon>
        <taxon>Euteleostomi</taxon>
        <taxon>Archelosauria</taxon>
        <taxon>Archosauria</taxon>
        <taxon>Crocodylia</taxon>
        <taxon>Alligatoridae</taxon>
        <taxon>Alligatorinae</taxon>
        <taxon>Alligator</taxon>
    </lineage>
</organism>